<protein>
    <submittedName>
        <fullName evidence="1">16S rRNA (Cytosine(967)-C(5))-methyltransferase</fullName>
    </submittedName>
</protein>
<gene>
    <name evidence="1" type="ORF">CS063_04405</name>
</gene>
<dbReference type="Proteomes" id="UP000224460">
    <property type="component" value="Unassembled WGS sequence"/>
</dbReference>
<organism evidence="1 2">
    <name type="scientific">Sporanaerobium hydrogeniformans</name>
    <dbReference type="NCBI Taxonomy" id="3072179"/>
    <lineage>
        <taxon>Bacteria</taxon>
        <taxon>Bacillati</taxon>
        <taxon>Bacillota</taxon>
        <taxon>Clostridia</taxon>
        <taxon>Lachnospirales</taxon>
        <taxon>Lachnospiraceae</taxon>
        <taxon>Sporanaerobium</taxon>
    </lineage>
</organism>
<name>A0AC61DG51_9FIRM</name>
<sequence length="445" mass="50628">MKNAREQIVDLLVLLEREKGYVQLVLKEELRGVDSKDKGFVTEIVYGTLKYRLKLDYVINQFSKTSVHKMKPFIRQLLRMSVYQLISLDKVPASAVINEAVKLTKKRGFINLSGFVNGVLRTIDRQKESLTYPNRQEKPLTYLSVIYSIPEWIIQEWLKDYSFEEVEAICEAMNERARVAIRINTLCTTKEEVQKILLKEGIQTEEGTFLEEALYLKKSEDIQRLPSYQAGKWTVQDESAMLVAHVVNPQPGERILDMCSAPGGKSLHLAALMKNQGEIISSDIYPHKVELIRQNAERMQATIVHPTLQDGTLLEEKFIESFDRVLLDAPCSGLGILKRKPDIRYNKTKEDLGAIANIQRQLAQKAACYLKAGGVLVYSTCTISKSENEEMAHWIEQSLGLEKLNIVDTIPKSLRAFIKEGNRLQILPTMADTDGFFIAAFKKRG</sequence>
<keyword evidence="2" id="KW-1185">Reference proteome</keyword>
<accession>A0AC61DG51</accession>
<evidence type="ECO:0000313" key="1">
    <source>
        <dbReference type="EMBL" id="PHV71803.1"/>
    </source>
</evidence>
<evidence type="ECO:0000313" key="2">
    <source>
        <dbReference type="Proteomes" id="UP000224460"/>
    </source>
</evidence>
<comment type="caution">
    <text evidence="1">The sequence shown here is derived from an EMBL/GenBank/DDBJ whole genome shotgun (WGS) entry which is preliminary data.</text>
</comment>
<dbReference type="EMBL" id="PEDL01000002">
    <property type="protein sequence ID" value="PHV71803.1"/>
    <property type="molecule type" value="Genomic_DNA"/>
</dbReference>
<proteinExistence type="predicted"/>
<reference evidence="1" key="1">
    <citation type="submission" date="2017-10" db="EMBL/GenBank/DDBJ databases">
        <title>Genome sequence of cellulolytic Lachnospiraceae bacterium XHS1971 isolated from hotspring sediment.</title>
        <authorList>
            <person name="Vasudevan G."/>
            <person name="Joshi A.J."/>
            <person name="Hivarkar S."/>
            <person name="Lanjekar V.B."/>
            <person name="Dhakephalkar P.K."/>
            <person name="Dagar S."/>
        </authorList>
    </citation>
    <scope>NUCLEOTIDE SEQUENCE</scope>
    <source>
        <strain evidence="1">XHS1971</strain>
    </source>
</reference>